<gene>
    <name evidence="2" type="ORF">HINF_LOCUS12302</name>
</gene>
<evidence type="ECO:0000313" key="3">
    <source>
        <dbReference type="Proteomes" id="UP001642409"/>
    </source>
</evidence>
<feature type="transmembrane region" description="Helical" evidence="1">
    <location>
        <begin position="60"/>
        <end position="78"/>
    </location>
</feature>
<keyword evidence="1" id="KW-1133">Transmembrane helix</keyword>
<proteinExistence type="predicted"/>
<reference evidence="2 3" key="1">
    <citation type="submission" date="2024-07" db="EMBL/GenBank/DDBJ databases">
        <authorList>
            <person name="Akdeniz Z."/>
        </authorList>
    </citation>
    <scope>NUCLEOTIDE SEQUENCE [LARGE SCALE GENOMIC DNA]</scope>
</reference>
<dbReference type="Proteomes" id="UP001642409">
    <property type="component" value="Unassembled WGS sequence"/>
</dbReference>
<organism evidence="2 3">
    <name type="scientific">Hexamita inflata</name>
    <dbReference type="NCBI Taxonomy" id="28002"/>
    <lineage>
        <taxon>Eukaryota</taxon>
        <taxon>Metamonada</taxon>
        <taxon>Diplomonadida</taxon>
        <taxon>Hexamitidae</taxon>
        <taxon>Hexamitinae</taxon>
        <taxon>Hexamita</taxon>
    </lineage>
</organism>
<evidence type="ECO:0000256" key="1">
    <source>
        <dbReference type="SAM" id="Phobius"/>
    </source>
</evidence>
<keyword evidence="1" id="KW-0812">Transmembrane</keyword>
<sequence length="107" mass="12587">MKNSTLINVFLIKMSKIELTRSGDTDMLNYFRILLFKDCTRYYCNQEQKIKNRQVKNGQFGRATMIVGICCAMILPIYEVLCTSNIMRKLPDAIEFVHFYDLLIDFL</sequence>
<dbReference type="EMBL" id="CAXDID020000028">
    <property type="protein sequence ID" value="CAL5991871.1"/>
    <property type="molecule type" value="Genomic_DNA"/>
</dbReference>
<keyword evidence="3" id="KW-1185">Reference proteome</keyword>
<keyword evidence="1" id="KW-0472">Membrane</keyword>
<name>A0ABP1HDH6_9EUKA</name>
<protein>
    <submittedName>
        <fullName evidence="2">Hypothetical_protein</fullName>
    </submittedName>
</protein>
<comment type="caution">
    <text evidence="2">The sequence shown here is derived from an EMBL/GenBank/DDBJ whole genome shotgun (WGS) entry which is preliminary data.</text>
</comment>
<accession>A0ABP1HDH6</accession>
<evidence type="ECO:0000313" key="2">
    <source>
        <dbReference type="EMBL" id="CAL5991871.1"/>
    </source>
</evidence>